<evidence type="ECO:0008006" key="2">
    <source>
        <dbReference type="Google" id="ProtNLM"/>
    </source>
</evidence>
<name>A0A832G055_9BACT</name>
<dbReference type="Gene3D" id="1.20.120.330">
    <property type="entry name" value="Nucleotidyltransferases domain 2"/>
    <property type="match status" value="1"/>
</dbReference>
<dbReference type="AlphaFoldDB" id="A0A832G055"/>
<organism evidence="1">
    <name type="scientific">Ignavibacterium album</name>
    <dbReference type="NCBI Taxonomy" id="591197"/>
    <lineage>
        <taxon>Bacteria</taxon>
        <taxon>Pseudomonadati</taxon>
        <taxon>Ignavibacteriota</taxon>
        <taxon>Ignavibacteria</taxon>
        <taxon>Ignavibacteriales</taxon>
        <taxon>Ignavibacteriaceae</taxon>
        <taxon>Ignavibacterium</taxon>
    </lineage>
</organism>
<dbReference type="EMBL" id="DSVI01000004">
    <property type="protein sequence ID" value="HGT46584.1"/>
    <property type="molecule type" value="Genomic_DNA"/>
</dbReference>
<evidence type="ECO:0000313" key="1">
    <source>
        <dbReference type="EMBL" id="HGT46584.1"/>
    </source>
</evidence>
<accession>A0A832G055</accession>
<proteinExistence type="predicted"/>
<sequence length="217" mass="25558">MENEVKLPESQDKLFLESNPELHQTVIVTTGMDKFFLFSEGYKTAATILAKQTEDCYFYANLTIYPLFFLNRQFLELRLKELIIGLNFILTQERSFPNGHDLKQLWDKYRNLVSELNDSNVPKPKLLNNVEKLIDEFNNIDPKSMSFRYPVDSSQDRKPSLGMTNIDLKNFMTTMDKLYNFFDNQSEMVFNLGELTREYISSMQSAYESEMRSYYNS</sequence>
<gene>
    <name evidence="1" type="ORF">ENS56_00945</name>
</gene>
<protein>
    <recommendedName>
        <fullName evidence="2">HEPN domain-containing protein</fullName>
    </recommendedName>
</protein>
<reference evidence="1" key="1">
    <citation type="journal article" date="2020" name="mSystems">
        <title>Genome- and Community-Level Interaction Insights into Carbon Utilization and Element Cycling Functions of Hydrothermarchaeota in Hydrothermal Sediment.</title>
        <authorList>
            <person name="Zhou Z."/>
            <person name="Liu Y."/>
            <person name="Xu W."/>
            <person name="Pan J."/>
            <person name="Luo Z.H."/>
            <person name="Li M."/>
        </authorList>
    </citation>
    <scope>NUCLEOTIDE SEQUENCE [LARGE SCALE GENOMIC DNA]</scope>
    <source>
        <strain evidence="1">SpSt-500</strain>
    </source>
</reference>
<comment type="caution">
    <text evidence="1">The sequence shown here is derived from an EMBL/GenBank/DDBJ whole genome shotgun (WGS) entry which is preliminary data.</text>
</comment>